<feature type="compositionally biased region" description="Basic and acidic residues" evidence="1">
    <location>
        <begin position="17"/>
        <end position="34"/>
    </location>
</feature>
<name>A0ABW0V6J5_9ACTN</name>
<protein>
    <recommendedName>
        <fullName evidence="4">ADP ribosyltransferase domain-containing protein</fullName>
    </recommendedName>
</protein>
<keyword evidence="3" id="KW-1185">Reference proteome</keyword>
<dbReference type="RefSeq" id="WP_346143341.1">
    <property type="nucleotide sequence ID" value="NZ_BAAAUA010000013.1"/>
</dbReference>
<dbReference type="Proteomes" id="UP001596066">
    <property type="component" value="Unassembled WGS sequence"/>
</dbReference>
<dbReference type="EMBL" id="JBHSOC010000011">
    <property type="protein sequence ID" value="MFC5641317.1"/>
    <property type="molecule type" value="Genomic_DNA"/>
</dbReference>
<reference evidence="3" key="1">
    <citation type="journal article" date="2019" name="Int. J. Syst. Evol. Microbiol.">
        <title>The Global Catalogue of Microorganisms (GCM) 10K type strain sequencing project: providing services to taxonomists for standard genome sequencing and annotation.</title>
        <authorList>
            <consortium name="The Broad Institute Genomics Platform"/>
            <consortium name="The Broad Institute Genome Sequencing Center for Infectious Disease"/>
            <person name="Wu L."/>
            <person name="Ma J."/>
        </authorList>
    </citation>
    <scope>NUCLEOTIDE SEQUENCE [LARGE SCALE GENOMIC DNA]</scope>
    <source>
        <strain evidence="3">CGMCC 4.1622</strain>
    </source>
</reference>
<proteinExistence type="predicted"/>
<evidence type="ECO:0000313" key="3">
    <source>
        <dbReference type="Proteomes" id="UP001596066"/>
    </source>
</evidence>
<organism evidence="2 3">
    <name type="scientific">Kitasatospora cinereorecta</name>
    <dbReference type="NCBI Taxonomy" id="285560"/>
    <lineage>
        <taxon>Bacteria</taxon>
        <taxon>Bacillati</taxon>
        <taxon>Actinomycetota</taxon>
        <taxon>Actinomycetes</taxon>
        <taxon>Kitasatosporales</taxon>
        <taxon>Streptomycetaceae</taxon>
        <taxon>Kitasatospora</taxon>
    </lineage>
</organism>
<gene>
    <name evidence="2" type="ORF">ACFPZF_08075</name>
</gene>
<feature type="region of interest" description="Disordered" evidence="1">
    <location>
        <begin position="15"/>
        <end position="53"/>
    </location>
</feature>
<evidence type="ECO:0008006" key="4">
    <source>
        <dbReference type="Google" id="ProtNLM"/>
    </source>
</evidence>
<evidence type="ECO:0000256" key="1">
    <source>
        <dbReference type="SAM" id="MobiDB-lite"/>
    </source>
</evidence>
<evidence type="ECO:0000313" key="2">
    <source>
        <dbReference type="EMBL" id="MFC5641317.1"/>
    </source>
</evidence>
<accession>A0ABW0V6J5</accession>
<sequence>MYAEPTTVTLRLRAKTRPWDEHRHSRDNRGRFAEHAGTAPAALPGTRSDSRHIPDAELLGSRHRSAPKVKAAMCGSLAQRMSAITDEQLLSDRQRDRLARVRAGQLAAYQPENGANGYAEYVEQADLDSGTRREPWGYTRMTGDEYRDFARAEAVSHLVAGWAATANDHDPHALALQETARRRFHLANTMPWDHGHEELEAETQQVLAEDGQVLDAFLTAMWESTQEHFATLGAGHVTVHRGFTGDYDDSRTREIDGSGTVTDLPLRPISSFSTEDHMAENFATQGGEVSGYVMSGDVPVTRILAVPGTGIGCLEENEIVVLAGPGEWHVYEVYPDETDDYFD</sequence>
<comment type="caution">
    <text evidence="2">The sequence shown here is derived from an EMBL/GenBank/DDBJ whole genome shotgun (WGS) entry which is preliminary data.</text>
</comment>